<dbReference type="AlphaFoldDB" id="A0AAW1P6E4"/>
<evidence type="ECO:0000313" key="3">
    <source>
        <dbReference type="Proteomes" id="UP001465755"/>
    </source>
</evidence>
<organism evidence="2 3">
    <name type="scientific">Symbiochloris irregularis</name>
    <dbReference type="NCBI Taxonomy" id="706552"/>
    <lineage>
        <taxon>Eukaryota</taxon>
        <taxon>Viridiplantae</taxon>
        <taxon>Chlorophyta</taxon>
        <taxon>core chlorophytes</taxon>
        <taxon>Trebouxiophyceae</taxon>
        <taxon>Trebouxiales</taxon>
        <taxon>Trebouxiaceae</taxon>
        <taxon>Symbiochloris</taxon>
    </lineage>
</organism>
<sequence>MVVFTGQQRQRVVFTASTAKKNNGQKTSSTLPGKRIVTVAGQSKPGTLDERFSRLQNLQQQADKLQKDKRSELLDEKRGNQPAAQQERVVIAGKKAETRKATQPRGRTVFVKQKAASVSSKSDQQHKPAKQQRWKQRKVSQAPASSK</sequence>
<feature type="compositionally biased region" description="Low complexity" evidence="1">
    <location>
        <begin position="111"/>
        <end position="122"/>
    </location>
</feature>
<comment type="caution">
    <text evidence="2">The sequence shown here is derived from an EMBL/GenBank/DDBJ whole genome shotgun (WGS) entry which is preliminary data.</text>
</comment>
<keyword evidence="3" id="KW-1185">Reference proteome</keyword>
<feature type="compositionally biased region" description="Polar residues" evidence="1">
    <location>
        <begin position="15"/>
        <end position="31"/>
    </location>
</feature>
<feature type="compositionally biased region" description="Basic and acidic residues" evidence="1">
    <location>
        <begin position="64"/>
        <end position="79"/>
    </location>
</feature>
<gene>
    <name evidence="2" type="ORF">WJX73_005878</name>
</gene>
<protein>
    <submittedName>
        <fullName evidence="2">Uncharacterized protein</fullName>
    </submittedName>
</protein>
<feature type="region of interest" description="Disordered" evidence="1">
    <location>
        <begin position="15"/>
        <end position="147"/>
    </location>
</feature>
<feature type="compositionally biased region" description="Basic residues" evidence="1">
    <location>
        <begin position="127"/>
        <end position="138"/>
    </location>
</feature>
<evidence type="ECO:0000313" key="2">
    <source>
        <dbReference type="EMBL" id="KAK9806426.1"/>
    </source>
</evidence>
<evidence type="ECO:0000256" key="1">
    <source>
        <dbReference type="SAM" id="MobiDB-lite"/>
    </source>
</evidence>
<dbReference type="EMBL" id="JALJOQ010000038">
    <property type="protein sequence ID" value="KAK9806426.1"/>
    <property type="molecule type" value="Genomic_DNA"/>
</dbReference>
<name>A0AAW1P6E4_9CHLO</name>
<reference evidence="2 3" key="1">
    <citation type="journal article" date="2024" name="Nat. Commun.">
        <title>Phylogenomics reveals the evolutionary origins of lichenization in chlorophyte algae.</title>
        <authorList>
            <person name="Puginier C."/>
            <person name="Libourel C."/>
            <person name="Otte J."/>
            <person name="Skaloud P."/>
            <person name="Haon M."/>
            <person name="Grisel S."/>
            <person name="Petersen M."/>
            <person name="Berrin J.G."/>
            <person name="Delaux P.M."/>
            <person name="Dal Grande F."/>
            <person name="Keller J."/>
        </authorList>
    </citation>
    <scope>NUCLEOTIDE SEQUENCE [LARGE SCALE GENOMIC DNA]</scope>
    <source>
        <strain evidence="2 3">SAG 2036</strain>
    </source>
</reference>
<dbReference type="Proteomes" id="UP001465755">
    <property type="component" value="Unassembled WGS sequence"/>
</dbReference>
<proteinExistence type="predicted"/>
<accession>A0AAW1P6E4</accession>